<name>A0AAW9RC03_9GAMM</name>
<dbReference type="EMBL" id="JAZHOG010000001">
    <property type="protein sequence ID" value="MEJ8566263.1"/>
    <property type="molecule type" value="Genomic_DNA"/>
</dbReference>
<sequence>MQLTVRKKVANGLVLFLLVPKAGVSASELYETYADGFSQFTARDDFDIAGERESLGSDTATVKVKSGSDVEGTDPTGGDPTGGDPTGGDPTGGDPTGGDPTGGDPTGGDPTGGDPTGGDPTGGDPTGGDPTGGDPTGGDPTGGDPTGGDPSGYDPSEFDPDGYDPSGGDPSGCMPASAPQNPVIEAPRQLVTAEDGSTDLFQISMPLGTVYPRTFHIVSSDPGEARVDPDVVQLGDDACIPRSIQVIGQNDYLIDGDAGYSIEVRDEQDFTVGQIAGVNLDNDDYTGVAVDVLGPTSLPQGGNGLFLVRVANVSGDELKKNTLLIETTAQLDITDYATALLSGNKFKGKGKTDKKSGALVFKGVNIGTNDMLIVSVNVKLDKLSVTDQAVSARFVSAKGKHQTDDDEDVRSAVP</sequence>
<evidence type="ECO:0000313" key="3">
    <source>
        <dbReference type="EMBL" id="MEJ8566263.1"/>
    </source>
</evidence>
<feature type="chain" id="PRO_5043611851" description="DUF5666 domain-containing protein" evidence="2">
    <location>
        <begin position="27"/>
        <end position="414"/>
    </location>
</feature>
<dbReference type="AlphaFoldDB" id="A0AAW9RC03"/>
<dbReference type="RefSeq" id="WP_354693586.1">
    <property type="nucleotide sequence ID" value="NZ_JAZHOG010000001.1"/>
</dbReference>
<feature type="region of interest" description="Disordered" evidence="1">
    <location>
        <begin position="52"/>
        <end position="180"/>
    </location>
</feature>
<feature type="compositionally biased region" description="Gly residues" evidence="1">
    <location>
        <begin position="79"/>
        <end position="150"/>
    </location>
</feature>
<dbReference type="Proteomes" id="UP001359886">
    <property type="component" value="Unassembled WGS sequence"/>
</dbReference>
<accession>A0AAW9RC03</accession>
<feature type="compositionally biased region" description="Low complexity" evidence="1">
    <location>
        <begin position="163"/>
        <end position="172"/>
    </location>
</feature>
<keyword evidence="2" id="KW-0732">Signal</keyword>
<evidence type="ECO:0000256" key="1">
    <source>
        <dbReference type="SAM" id="MobiDB-lite"/>
    </source>
</evidence>
<gene>
    <name evidence="3" type="ORF">V3330_01390</name>
</gene>
<comment type="caution">
    <text evidence="3">The sequence shown here is derived from an EMBL/GenBank/DDBJ whole genome shotgun (WGS) entry which is preliminary data.</text>
</comment>
<evidence type="ECO:0000313" key="4">
    <source>
        <dbReference type="Proteomes" id="UP001359886"/>
    </source>
</evidence>
<protein>
    <recommendedName>
        <fullName evidence="5">DUF5666 domain-containing protein</fullName>
    </recommendedName>
</protein>
<feature type="signal peptide" evidence="2">
    <location>
        <begin position="1"/>
        <end position="26"/>
    </location>
</feature>
<organism evidence="3 4">
    <name type="scientific">Elongatibacter sediminis</name>
    <dbReference type="NCBI Taxonomy" id="3119006"/>
    <lineage>
        <taxon>Bacteria</taxon>
        <taxon>Pseudomonadati</taxon>
        <taxon>Pseudomonadota</taxon>
        <taxon>Gammaproteobacteria</taxon>
        <taxon>Chromatiales</taxon>
        <taxon>Wenzhouxiangellaceae</taxon>
        <taxon>Elongatibacter</taxon>
    </lineage>
</organism>
<reference evidence="3 4" key="1">
    <citation type="submission" date="2024-02" db="EMBL/GenBank/DDBJ databases">
        <title>A novel Wenzhouxiangellaceae bacterium, isolated from coastal sediments.</title>
        <authorList>
            <person name="Du Z.-J."/>
            <person name="Ye Y.-Q."/>
            <person name="Zhang X.-Y."/>
        </authorList>
    </citation>
    <scope>NUCLEOTIDE SEQUENCE [LARGE SCALE GENOMIC DNA]</scope>
    <source>
        <strain evidence="3 4">CH-27</strain>
    </source>
</reference>
<proteinExistence type="predicted"/>
<evidence type="ECO:0000256" key="2">
    <source>
        <dbReference type="SAM" id="SignalP"/>
    </source>
</evidence>
<keyword evidence="4" id="KW-1185">Reference proteome</keyword>
<evidence type="ECO:0008006" key="5">
    <source>
        <dbReference type="Google" id="ProtNLM"/>
    </source>
</evidence>